<protein>
    <recommendedName>
        <fullName evidence="8">Kinesin motor domain-containing protein</fullName>
    </recommendedName>
</protein>
<sequence length="227" mass="26097">MHRARHIFKEMKQFELLGWEYKIEASFLEIYNEKIINLLDSEPKTHEIRMVDSRSHDLYISNLQIREIHNAEELHECLRIAQCNRTVAETRSNEQSSRSHSIIKIKLIGTNSTKQERSIGNLNLVDLAGTDRISLKSEEAVRITETKNINKSLANLGNVILALSKKQQHIPYRNSKLTYVLMPFFGNNSKTVMLVNIAPLLESYNESLNSLKFASEQVKNCKTGNVK</sequence>
<dbReference type="AlphaFoldDB" id="A0AAV2NCS9"/>
<dbReference type="PRINTS" id="PR00380">
    <property type="entry name" value="KINESINHEAVY"/>
</dbReference>
<evidence type="ECO:0000256" key="1">
    <source>
        <dbReference type="ARBA" id="ARBA00004245"/>
    </source>
</evidence>
<dbReference type="InterPro" id="IPR036961">
    <property type="entry name" value="Kinesin_motor_dom_sf"/>
</dbReference>
<organism evidence="9 10">
    <name type="scientific">Lasius platythorax</name>
    <dbReference type="NCBI Taxonomy" id="488582"/>
    <lineage>
        <taxon>Eukaryota</taxon>
        <taxon>Metazoa</taxon>
        <taxon>Ecdysozoa</taxon>
        <taxon>Arthropoda</taxon>
        <taxon>Hexapoda</taxon>
        <taxon>Insecta</taxon>
        <taxon>Pterygota</taxon>
        <taxon>Neoptera</taxon>
        <taxon>Endopterygota</taxon>
        <taxon>Hymenoptera</taxon>
        <taxon>Apocrita</taxon>
        <taxon>Aculeata</taxon>
        <taxon>Formicoidea</taxon>
        <taxon>Formicidae</taxon>
        <taxon>Formicinae</taxon>
        <taxon>Lasius</taxon>
        <taxon>Lasius</taxon>
    </lineage>
</organism>
<dbReference type="PANTHER" id="PTHR47972">
    <property type="entry name" value="KINESIN-LIKE PROTEIN KLP-3"/>
    <property type="match status" value="1"/>
</dbReference>
<dbReference type="PANTHER" id="PTHR47972:SF45">
    <property type="entry name" value="PROTEIN CLARET SEGREGATIONAL"/>
    <property type="match status" value="1"/>
</dbReference>
<dbReference type="GO" id="GO:0008017">
    <property type="term" value="F:microtubule binding"/>
    <property type="evidence" value="ECO:0007669"/>
    <property type="project" value="InterPro"/>
</dbReference>
<dbReference type="SUPFAM" id="SSF52540">
    <property type="entry name" value="P-loop containing nucleoside triphosphate hydrolases"/>
    <property type="match status" value="1"/>
</dbReference>
<keyword evidence="6" id="KW-0206">Cytoskeleton</keyword>
<keyword evidence="4" id="KW-0067">ATP-binding</keyword>
<dbReference type="EMBL" id="OZ034836">
    <property type="protein sequence ID" value="CAL1677983.1"/>
    <property type="molecule type" value="Genomic_DNA"/>
</dbReference>
<dbReference type="Proteomes" id="UP001497644">
    <property type="component" value="Chromosome 13"/>
</dbReference>
<dbReference type="Pfam" id="PF00225">
    <property type="entry name" value="Kinesin"/>
    <property type="match status" value="1"/>
</dbReference>
<evidence type="ECO:0000256" key="7">
    <source>
        <dbReference type="PROSITE-ProRule" id="PRU00283"/>
    </source>
</evidence>
<dbReference type="InterPro" id="IPR027640">
    <property type="entry name" value="Kinesin-like_fam"/>
</dbReference>
<dbReference type="SMART" id="SM00129">
    <property type="entry name" value="KISc"/>
    <property type="match status" value="1"/>
</dbReference>
<dbReference type="InterPro" id="IPR027417">
    <property type="entry name" value="P-loop_NTPase"/>
</dbReference>
<keyword evidence="2" id="KW-0493">Microtubule</keyword>
<keyword evidence="3" id="KW-0547">Nucleotide-binding</keyword>
<evidence type="ECO:0000256" key="4">
    <source>
        <dbReference type="ARBA" id="ARBA00022840"/>
    </source>
</evidence>
<name>A0AAV2NCS9_9HYME</name>
<keyword evidence="5" id="KW-0505">Motor protein</keyword>
<dbReference type="Gene3D" id="3.40.850.10">
    <property type="entry name" value="Kinesin motor domain"/>
    <property type="match status" value="1"/>
</dbReference>
<evidence type="ECO:0000256" key="5">
    <source>
        <dbReference type="ARBA" id="ARBA00023175"/>
    </source>
</evidence>
<dbReference type="PROSITE" id="PS50067">
    <property type="entry name" value="KINESIN_MOTOR_2"/>
    <property type="match status" value="1"/>
</dbReference>
<keyword evidence="10" id="KW-1185">Reference proteome</keyword>
<dbReference type="GO" id="GO:0003777">
    <property type="term" value="F:microtubule motor activity"/>
    <property type="evidence" value="ECO:0007669"/>
    <property type="project" value="InterPro"/>
</dbReference>
<evidence type="ECO:0000256" key="6">
    <source>
        <dbReference type="ARBA" id="ARBA00023212"/>
    </source>
</evidence>
<dbReference type="GO" id="GO:0005874">
    <property type="term" value="C:microtubule"/>
    <property type="evidence" value="ECO:0007669"/>
    <property type="project" value="UniProtKB-KW"/>
</dbReference>
<evidence type="ECO:0000256" key="3">
    <source>
        <dbReference type="ARBA" id="ARBA00022741"/>
    </source>
</evidence>
<comment type="subcellular location">
    <subcellularLocation>
        <location evidence="1">Cytoplasm</location>
        <location evidence="1">Cytoskeleton</location>
    </subcellularLocation>
</comment>
<comment type="similarity">
    <text evidence="7">Belongs to the TRAFAC class myosin-kinesin ATPase superfamily. Kinesin family.</text>
</comment>
<gene>
    <name evidence="9" type="ORF">LPLAT_LOCUS3906</name>
</gene>
<evidence type="ECO:0000313" key="9">
    <source>
        <dbReference type="EMBL" id="CAL1677983.1"/>
    </source>
</evidence>
<dbReference type="GO" id="GO:0007018">
    <property type="term" value="P:microtubule-based movement"/>
    <property type="evidence" value="ECO:0007669"/>
    <property type="project" value="InterPro"/>
</dbReference>
<dbReference type="GO" id="GO:0005524">
    <property type="term" value="F:ATP binding"/>
    <property type="evidence" value="ECO:0007669"/>
    <property type="project" value="UniProtKB-KW"/>
</dbReference>
<dbReference type="InterPro" id="IPR001752">
    <property type="entry name" value="Kinesin_motor_dom"/>
</dbReference>
<evidence type="ECO:0000256" key="2">
    <source>
        <dbReference type="ARBA" id="ARBA00022701"/>
    </source>
</evidence>
<reference evidence="9" key="1">
    <citation type="submission" date="2024-04" db="EMBL/GenBank/DDBJ databases">
        <authorList>
            <consortium name="Molecular Ecology Group"/>
        </authorList>
    </citation>
    <scope>NUCLEOTIDE SEQUENCE</scope>
</reference>
<accession>A0AAV2NCS9</accession>
<evidence type="ECO:0000259" key="8">
    <source>
        <dbReference type="PROSITE" id="PS50067"/>
    </source>
</evidence>
<feature type="domain" description="Kinesin motor" evidence="8">
    <location>
        <begin position="1"/>
        <end position="220"/>
    </location>
</feature>
<keyword evidence="6" id="KW-0963">Cytoplasm</keyword>
<evidence type="ECO:0000313" key="10">
    <source>
        <dbReference type="Proteomes" id="UP001497644"/>
    </source>
</evidence>
<comment type="caution">
    <text evidence="7">Lacks conserved residue(s) required for the propagation of feature annotation.</text>
</comment>
<proteinExistence type="inferred from homology"/>